<accession>A0AAV8X3H7</accession>
<name>A0AAV8X3H7_9CUCU</name>
<dbReference type="EMBL" id="JAPWTK010001238">
    <property type="protein sequence ID" value="KAJ8933335.1"/>
    <property type="molecule type" value="Genomic_DNA"/>
</dbReference>
<reference evidence="2" key="1">
    <citation type="journal article" date="2023" name="Insect Mol. Biol.">
        <title>Genome sequencing provides insights into the evolution of gene families encoding plant cell wall-degrading enzymes in longhorned beetles.</title>
        <authorList>
            <person name="Shin N.R."/>
            <person name="Okamura Y."/>
            <person name="Kirsch R."/>
            <person name="Pauchet Y."/>
        </authorList>
    </citation>
    <scope>NUCLEOTIDE SEQUENCE</scope>
    <source>
        <strain evidence="2">AMC_N1</strain>
    </source>
</reference>
<evidence type="ECO:0000313" key="2">
    <source>
        <dbReference type="EMBL" id="KAJ8933335.1"/>
    </source>
</evidence>
<dbReference type="AlphaFoldDB" id="A0AAV8X3H7"/>
<feature type="region of interest" description="Disordered" evidence="1">
    <location>
        <begin position="49"/>
        <end position="77"/>
    </location>
</feature>
<keyword evidence="3" id="KW-1185">Reference proteome</keyword>
<evidence type="ECO:0000313" key="3">
    <source>
        <dbReference type="Proteomes" id="UP001162162"/>
    </source>
</evidence>
<comment type="caution">
    <text evidence="2">The sequence shown here is derived from an EMBL/GenBank/DDBJ whole genome shotgun (WGS) entry which is preliminary data.</text>
</comment>
<protein>
    <submittedName>
        <fullName evidence="2">Uncharacterized protein</fullName>
    </submittedName>
</protein>
<gene>
    <name evidence="2" type="ORF">NQ318_013186</name>
</gene>
<proteinExistence type="predicted"/>
<feature type="compositionally biased region" description="Polar residues" evidence="1">
    <location>
        <begin position="62"/>
        <end position="71"/>
    </location>
</feature>
<sequence length="77" mass="8690">MARLSEIERIEILMIIGYGDRRRSFDQVVVILMNCILIGNLFSNSTVSKTLQHRPKSGRPASVTNEENSLNVMLDVV</sequence>
<evidence type="ECO:0000256" key="1">
    <source>
        <dbReference type="SAM" id="MobiDB-lite"/>
    </source>
</evidence>
<organism evidence="2 3">
    <name type="scientific">Aromia moschata</name>
    <dbReference type="NCBI Taxonomy" id="1265417"/>
    <lineage>
        <taxon>Eukaryota</taxon>
        <taxon>Metazoa</taxon>
        <taxon>Ecdysozoa</taxon>
        <taxon>Arthropoda</taxon>
        <taxon>Hexapoda</taxon>
        <taxon>Insecta</taxon>
        <taxon>Pterygota</taxon>
        <taxon>Neoptera</taxon>
        <taxon>Endopterygota</taxon>
        <taxon>Coleoptera</taxon>
        <taxon>Polyphaga</taxon>
        <taxon>Cucujiformia</taxon>
        <taxon>Chrysomeloidea</taxon>
        <taxon>Cerambycidae</taxon>
        <taxon>Cerambycinae</taxon>
        <taxon>Callichromatini</taxon>
        <taxon>Aromia</taxon>
    </lineage>
</organism>
<dbReference type="Proteomes" id="UP001162162">
    <property type="component" value="Unassembled WGS sequence"/>
</dbReference>